<keyword evidence="2" id="KW-1185">Reference proteome</keyword>
<comment type="caution">
    <text evidence="1">The sequence shown here is derived from an EMBL/GenBank/DDBJ whole genome shotgun (WGS) entry which is preliminary data.</text>
</comment>
<dbReference type="EMBL" id="JBEWTB010000002">
    <property type="protein sequence ID" value="MET4755097.1"/>
    <property type="molecule type" value="Genomic_DNA"/>
</dbReference>
<dbReference type="Gene3D" id="3.40.50.2000">
    <property type="entry name" value="Glycogen Phosphorylase B"/>
    <property type="match status" value="1"/>
</dbReference>
<accession>A0ABV2SBG1</accession>
<evidence type="ECO:0000313" key="2">
    <source>
        <dbReference type="Proteomes" id="UP001549366"/>
    </source>
</evidence>
<proteinExistence type="predicted"/>
<dbReference type="Proteomes" id="UP001549366">
    <property type="component" value="Unassembled WGS sequence"/>
</dbReference>
<evidence type="ECO:0008006" key="3">
    <source>
        <dbReference type="Google" id="ProtNLM"/>
    </source>
</evidence>
<sequence>MSARLYLVQSKNVFHLLKPDPKYSTRFKLQNQLFESTPLKLSIKSLIILVVLCVKNDTSKYTFIFHQQASLPYLIIFKVLLFWKNLNCIYDIHDINEINSAKTLQLKIRNSILYILEFIVFNLNVSVITVSKGLSKIYYQRYGKSPDVISNIPCIDTSMTCCNVDAKKRLVYFGLIYEDRLPLDSLDEIFACGYTLDLYGVWASDSCKKYIESSKYFKNGTIKMCGKYSSDNLDFLNNYNYLLFHVPHSNSLNYRYCLPNKLFQAIQYRLPIISSSNLFEMNLKFPSWTIKLNELLYSSTVEKVIDYNKTIKRYEKLRLDTKEQFLRVLK</sequence>
<protein>
    <recommendedName>
        <fullName evidence="3">Glycosyl transferase family 1 domain-containing protein</fullName>
    </recommendedName>
</protein>
<evidence type="ECO:0000313" key="1">
    <source>
        <dbReference type="EMBL" id="MET4755097.1"/>
    </source>
</evidence>
<reference evidence="1 2" key="1">
    <citation type="submission" date="2024-06" db="EMBL/GenBank/DDBJ databases">
        <title>Genomic Encyclopedia of Type Strains, Phase V (KMG-V): Genome sequencing to study the core and pangenomes of soil and plant-associated prokaryotes.</title>
        <authorList>
            <person name="Whitman W."/>
        </authorList>
    </citation>
    <scope>NUCLEOTIDE SEQUENCE [LARGE SCALE GENOMIC DNA]</scope>
    <source>
        <strain evidence="1 2">NE40</strain>
    </source>
</reference>
<organism evidence="1 2">
    <name type="scientific">Endozoicomonas lisbonensis</name>
    <dbReference type="NCBI Taxonomy" id="3120522"/>
    <lineage>
        <taxon>Bacteria</taxon>
        <taxon>Pseudomonadati</taxon>
        <taxon>Pseudomonadota</taxon>
        <taxon>Gammaproteobacteria</taxon>
        <taxon>Oceanospirillales</taxon>
        <taxon>Endozoicomonadaceae</taxon>
        <taxon>Endozoicomonas</taxon>
    </lineage>
</organism>
<name>A0ABV2SBG1_9GAMM</name>
<gene>
    <name evidence="1" type="ORF">V5J35_000289</name>
</gene>